<dbReference type="GO" id="GO:0043531">
    <property type="term" value="F:ADP binding"/>
    <property type="evidence" value="ECO:0007669"/>
    <property type="project" value="InterPro"/>
</dbReference>
<organism evidence="2 3">
    <name type="scientific">Mesorhabditis spiculigera</name>
    <dbReference type="NCBI Taxonomy" id="96644"/>
    <lineage>
        <taxon>Eukaryota</taxon>
        <taxon>Metazoa</taxon>
        <taxon>Ecdysozoa</taxon>
        <taxon>Nematoda</taxon>
        <taxon>Chromadorea</taxon>
        <taxon>Rhabditida</taxon>
        <taxon>Rhabditina</taxon>
        <taxon>Rhabditomorpha</taxon>
        <taxon>Rhabditoidea</taxon>
        <taxon>Rhabditidae</taxon>
        <taxon>Mesorhabditinae</taxon>
        <taxon>Mesorhabditis</taxon>
    </lineage>
</organism>
<dbReference type="SUPFAM" id="SSF47986">
    <property type="entry name" value="DEATH domain"/>
    <property type="match status" value="1"/>
</dbReference>
<evidence type="ECO:0000259" key="1">
    <source>
        <dbReference type="Pfam" id="PF00931"/>
    </source>
</evidence>
<sequence>MLLLDLDVIDAANYLELKGVFPDGITELIKIKPTRLERFSLFLHQYKRSCTSLDPLNGYLVDYSGQEHIKYALDDVYESTSEPQVNFTDQSRFAAISSYTDSLRTGYVPNLRGIPRLGESKKLADRLCEASMQGEGGFMALNGTVGVGKTDLVAQTLRRHRNLLGLYYEGIAWIRCSRYERMELQAFAIDLYLTICDDAANNGKLFTRNTNQLSELINDALLDRPQLLIVVDDLIHEEFYHWLLQINGRILATGRNFDFHGSHRHHSEIHQAPPLTFQELVQLHDQMTICRPNVHAECTKSLDLAKNCQENICKQRVGLYEITGGNPAFACFILAHAQEKTISLTEIYERIAAKGLHVVPARINYKYDSMRDAMCFSYQCLPESLWRLVGYLGALPSEEWISALVWDCILPIDKPDRKHSRNEPPYPVTPYLQRFVQNSWLREEEGKYLIPKVVSLFSYHIAKSELEEIHYTINAAKEELIAAGEVEFVGKLPDIFNQH</sequence>
<feature type="non-terminal residue" evidence="2">
    <location>
        <position position="499"/>
    </location>
</feature>
<dbReference type="Gene3D" id="1.10.10.10">
    <property type="entry name" value="Winged helix-like DNA-binding domain superfamily/Winged helix DNA-binding domain"/>
    <property type="match status" value="1"/>
</dbReference>
<evidence type="ECO:0000313" key="3">
    <source>
        <dbReference type="Proteomes" id="UP001177023"/>
    </source>
</evidence>
<feature type="domain" description="NB-ARC" evidence="1">
    <location>
        <begin position="121"/>
        <end position="277"/>
    </location>
</feature>
<dbReference type="InterPro" id="IPR002182">
    <property type="entry name" value="NB-ARC"/>
</dbReference>
<dbReference type="Pfam" id="PF00931">
    <property type="entry name" value="NB-ARC"/>
    <property type="match status" value="1"/>
</dbReference>
<dbReference type="Gene3D" id="1.10.533.10">
    <property type="entry name" value="Death Domain, Fas"/>
    <property type="match status" value="1"/>
</dbReference>
<comment type="caution">
    <text evidence="2">The sequence shown here is derived from an EMBL/GenBank/DDBJ whole genome shotgun (WGS) entry which is preliminary data.</text>
</comment>
<proteinExistence type="predicted"/>
<dbReference type="AlphaFoldDB" id="A0AA36D4I3"/>
<name>A0AA36D4I3_9BILA</name>
<dbReference type="Gene3D" id="3.40.50.300">
    <property type="entry name" value="P-loop containing nucleotide triphosphate hydrolases"/>
    <property type="match status" value="1"/>
</dbReference>
<dbReference type="InterPro" id="IPR036388">
    <property type="entry name" value="WH-like_DNA-bd_sf"/>
</dbReference>
<keyword evidence="3" id="KW-1185">Reference proteome</keyword>
<dbReference type="InterPro" id="IPR011029">
    <property type="entry name" value="DEATH-like_dom_sf"/>
</dbReference>
<dbReference type="Proteomes" id="UP001177023">
    <property type="component" value="Unassembled WGS sequence"/>
</dbReference>
<accession>A0AA36D4I3</accession>
<dbReference type="EMBL" id="CATQJA010002662">
    <property type="protein sequence ID" value="CAJ0580918.1"/>
    <property type="molecule type" value="Genomic_DNA"/>
</dbReference>
<gene>
    <name evidence="2" type="ORF">MSPICULIGERA_LOCUS19092</name>
</gene>
<protein>
    <recommendedName>
        <fullName evidence="1">NB-ARC domain-containing protein</fullName>
    </recommendedName>
</protein>
<dbReference type="InterPro" id="IPR027417">
    <property type="entry name" value="P-loop_NTPase"/>
</dbReference>
<evidence type="ECO:0000313" key="2">
    <source>
        <dbReference type="EMBL" id="CAJ0580918.1"/>
    </source>
</evidence>
<reference evidence="2" key="1">
    <citation type="submission" date="2023-06" db="EMBL/GenBank/DDBJ databases">
        <authorList>
            <person name="Delattre M."/>
        </authorList>
    </citation>
    <scope>NUCLEOTIDE SEQUENCE</scope>
    <source>
        <strain evidence="2">AF72</strain>
    </source>
</reference>
<dbReference type="SUPFAM" id="SSF52540">
    <property type="entry name" value="P-loop containing nucleoside triphosphate hydrolases"/>
    <property type="match status" value="1"/>
</dbReference>